<evidence type="ECO:0000256" key="5">
    <source>
        <dbReference type="ARBA" id="ARBA00022692"/>
    </source>
</evidence>
<dbReference type="EMBL" id="CP151503">
    <property type="protein sequence ID" value="WZN60938.1"/>
    <property type="molecule type" value="Genomic_DNA"/>
</dbReference>
<comment type="similarity">
    <text evidence="2">Belongs to the glycosyltransferase 29 family.</text>
</comment>
<evidence type="ECO:0000256" key="6">
    <source>
        <dbReference type="ARBA" id="ARBA00022968"/>
    </source>
</evidence>
<keyword evidence="8" id="KW-0333">Golgi apparatus</keyword>
<dbReference type="PANTHER" id="PTHR11987">
    <property type="entry name" value="ALPHA-2,8-SIALYLTRANSFERASE"/>
    <property type="match status" value="1"/>
</dbReference>
<evidence type="ECO:0000256" key="1">
    <source>
        <dbReference type="ARBA" id="ARBA00004323"/>
    </source>
</evidence>
<evidence type="ECO:0000256" key="7">
    <source>
        <dbReference type="ARBA" id="ARBA00022989"/>
    </source>
</evidence>
<evidence type="ECO:0000256" key="2">
    <source>
        <dbReference type="ARBA" id="ARBA00006003"/>
    </source>
</evidence>
<evidence type="ECO:0000256" key="11">
    <source>
        <dbReference type="SAM" id="Phobius"/>
    </source>
</evidence>
<dbReference type="AlphaFoldDB" id="A0AAX4P4C4"/>
<dbReference type="InterPro" id="IPR001675">
    <property type="entry name" value="Glyco_trans_29"/>
</dbReference>
<evidence type="ECO:0000256" key="10">
    <source>
        <dbReference type="ARBA" id="ARBA00023180"/>
    </source>
</evidence>
<accession>A0AAX4P4C4</accession>
<evidence type="ECO:0000256" key="9">
    <source>
        <dbReference type="ARBA" id="ARBA00023136"/>
    </source>
</evidence>
<keyword evidence="9 11" id="KW-0472">Membrane</keyword>
<dbReference type="Pfam" id="PF00777">
    <property type="entry name" value="Glyco_transf_29"/>
    <property type="match status" value="2"/>
</dbReference>
<evidence type="ECO:0000256" key="4">
    <source>
        <dbReference type="ARBA" id="ARBA00022679"/>
    </source>
</evidence>
<keyword evidence="3 12" id="KW-0328">Glycosyltransferase</keyword>
<dbReference type="GO" id="GO:0000139">
    <property type="term" value="C:Golgi membrane"/>
    <property type="evidence" value="ECO:0007669"/>
    <property type="project" value="UniProtKB-SubCell"/>
</dbReference>
<dbReference type="Gene3D" id="3.90.1480.20">
    <property type="entry name" value="Glycosyl transferase family 29"/>
    <property type="match status" value="1"/>
</dbReference>
<feature type="transmembrane region" description="Helical" evidence="11">
    <location>
        <begin position="6"/>
        <end position="27"/>
    </location>
</feature>
<keyword evidence="13" id="KW-1185">Reference proteome</keyword>
<keyword evidence="4" id="KW-0808">Transferase</keyword>
<evidence type="ECO:0000313" key="13">
    <source>
        <dbReference type="Proteomes" id="UP001472866"/>
    </source>
</evidence>
<dbReference type="Proteomes" id="UP001472866">
    <property type="component" value="Chromosome 03"/>
</dbReference>
<protein>
    <submittedName>
        <fullName evidence="12">Sialyltransferase</fullName>
    </submittedName>
</protein>
<keyword evidence="5 11" id="KW-0812">Transmembrane</keyword>
<dbReference type="InterPro" id="IPR050943">
    <property type="entry name" value="Glycosyltr_29_Sialyltrsf"/>
</dbReference>
<comment type="subcellular location">
    <subcellularLocation>
        <location evidence="1">Golgi apparatus membrane</location>
        <topology evidence="1">Single-pass type II membrane protein</topology>
    </subcellularLocation>
</comment>
<name>A0AAX4P4C4_9CHLO</name>
<reference evidence="12 13" key="1">
    <citation type="submission" date="2024-03" db="EMBL/GenBank/DDBJ databases">
        <title>Complete genome sequence of the green alga Chloropicon roscoffensis RCC1871.</title>
        <authorList>
            <person name="Lemieux C."/>
            <person name="Pombert J.-F."/>
            <person name="Otis C."/>
            <person name="Turmel M."/>
        </authorList>
    </citation>
    <scope>NUCLEOTIDE SEQUENCE [LARGE SCALE GENOMIC DNA]</scope>
    <source>
        <strain evidence="12 13">RCC1871</strain>
    </source>
</reference>
<dbReference type="GO" id="GO:0008373">
    <property type="term" value="F:sialyltransferase activity"/>
    <property type="evidence" value="ECO:0007669"/>
    <property type="project" value="InterPro"/>
</dbReference>
<proteinExistence type="inferred from homology"/>
<gene>
    <name evidence="12" type="ORF">HKI87_03g24720</name>
</gene>
<keyword evidence="7 11" id="KW-1133">Transmembrane helix</keyword>
<evidence type="ECO:0000256" key="3">
    <source>
        <dbReference type="ARBA" id="ARBA00022676"/>
    </source>
</evidence>
<organism evidence="12 13">
    <name type="scientific">Chloropicon roscoffensis</name>
    <dbReference type="NCBI Taxonomy" id="1461544"/>
    <lineage>
        <taxon>Eukaryota</taxon>
        <taxon>Viridiplantae</taxon>
        <taxon>Chlorophyta</taxon>
        <taxon>Chloropicophyceae</taxon>
        <taxon>Chloropicales</taxon>
        <taxon>Chloropicaceae</taxon>
        <taxon>Chloropicon</taxon>
    </lineage>
</organism>
<evidence type="ECO:0000256" key="8">
    <source>
        <dbReference type="ARBA" id="ARBA00023034"/>
    </source>
</evidence>
<sequence length="348" mass="38232">MVRNKAVFPTLLIVCSVLVMSRGLLLLHRASGPREDMLLELRGSIALRQTSSGAGAEPVKAKAEPKTAEELSVAEPRVLPKNEIEELLQSISYKRKHQNCSVVGNDSSMRESKLGKLVDSAESVYRMNFAPVKDYVSDIGRSTHTQCLNPQKFRHNQATNAAMKTDTGTKPRVVVVGDTKGPDDRQGNDGPCMELSPGGSCVKRLSSDSGRVRGMDYAVQTLTEELLATVQSGVGEVDGVPTTGLYCLVLALMECAHVDVYGMGVGTINHKDLSDLEYFKDPMFQGWDARHNAEAERALLRILASRVWTTSLVSYFGELRWHNPLKVQVRNEDLLSRGPCTSGINCRR</sequence>
<dbReference type="PANTHER" id="PTHR11987:SF36">
    <property type="entry name" value="SIA-ALPHA-2,3-GAL-BETA-1,4-GLCNAC-R:ALPHA 2,8-SIALYLTRANSFERASE"/>
    <property type="match status" value="1"/>
</dbReference>
<keyword evidence="6" id="KW-0735">Signal-anchor</keyword>
<keyword evidence="10" id="KW-0325">Glycoprotein</keyword>
<evidence type="ECO:0000313" key="12">
    <source>
        <dbReference type="EMBL" id="WZN60938.1"/>
    </source>
</evidence>
<dbReference type="InterPro" id="IPR038578">
    <property type="entry name" value="GT29-like_sf"/>
</dbReference>